<gene>
    <name evidence="5" type="ORF">GCM10023225_14610</name>
</gene>
<keyword evidence="3" id="KW-0804">Transcription</keyword>
<name>A0ABP9HMK8_9ACTN</name>
<dbReference type="SUPFAM" id="SSF53822">
    <property type="entry name" value="Periplasmic binding protein-like I"/>
    <property type="match status" value="1"/>
</dbReference>
<dbReference type="SUPFAM" id="SSF47413">
    <property type="entry name" value="lambda repressor-like DNA-binding domains"/>
    <property type="match status" value="1"/>
</dbReference>
<dbReference type="InterPro" id="IPR028082">
    <property type="entry name" value="Peripla_BP_I"/>
</dbReference>
<dbReference type="SMART" id="SM00354">
    <property type="entry name" value="HTH_LACI"/>
    <property type="match status" value="1"/>
</dbReference>
<dbReference type="PROSITE" id="PS00356">
    <property type="entry name" value="HTH_LACI_1"/>
    <property type="match status" value="1"/>
</dbReference>
<dbReference type="CDD" id="cd06267">
    <property type="entry name" value="PBP1_LacI_sugar_binding-like"/>
    <property type="match status" value="1"/>
</dbReference>
<feature type="domain" description="HTH lacI-type" evidence="4">
    <location>
        <begin position="1"/>
        <end position="56"/>
    </location>
</feature>
<evidence type="ECO:0000256" key="2">
    <source>
        <dbReference type="ARBA" id="ARBA00023125"/>
    </source>
</evidence>
<evidence type="ECO:0000313" key="6">
    <source>
        <dbReference type="Proteomes" id="UP001501195"/>
    </source>
</evidence>
<dbReference type="InterPro" id="IPR046335">
    <property type="entry name" value="LacI/GalR-like_sensor"/>
</dbReference>
<evidence type="ECO:0000313" key="5">
    <source>
        <dbReference type="EMBL" id="GAA4974471.1"/>
    </source>
</evidence>
<dbReference type="PROSITE" id="PS50932">
    <property type="entry name" value="HTH_LACI_2"/>
    <property type="match status" value="1"/>
</dbReference>
<dbReference type="Gene3D" id="1.10.260.40">
    <property type="entry name" value="lambda repressor-like DNA-binding domains"/>
    <property type="match status" value="1"/>
</dbReference>
<protein>
    <submittedName>
        <fullName evidence="5">LacI family DNA-binding transcriptional regulator</fullName>
    </submittedName>
</protein>
<proteinExistence type="predicted"/>
<keyword evidence="1" id="KW-0805">Transcription regulation</keyword>
<keyword evidence="6" id="KW-1185">Reference proteome</keyword>
<dbReference type="Proteomes" id="UP001501195">
    <property type="component" value="Unassembled WGS sequence"/>
</dbReference>
<dbReference type="Gene3D" id="3.40.50.2300">
    <property type="match status" value="2"/>
</dbReference>
<keyword evidence="2 5" id="KW-0238">DNA-binding</keyword>
<comment type="caution">
    <text evidence="5">The sequence shown here is derived from an EMBL/GenBank/DDBJ whole genome shotgun (WGS) entry which is preliminary data.</text>
</comment>
<dbReference type="InterPro" id="IPR010982">
    <property type="entry name" value="Lambda_DNA-bd_dom_sf"/>
</dbReference>
<evidence type="ECO:0000256" key="1">
    <source>
        <dbReference type="ARBA" id="ARBA00023015"/>
    </source>
</evidence>
<dbReference type="PANTHER" id="PTHR30146:SF153">
    <property type="entry name" value="LACTOSE OPERON REPRESSOR"/>
    <property type="match status" value="1"/>
</dbReference>
<accession>A0ABP9HMK8</accession>
<evidence type="ECO:0000256" key="3">
    <source>
        <dbReference type="ARBA" id="ARBA00023163"/>
    </source>
</evidence>
<dbReference type="EMBL" id="BAABIL010000190">
    <property type="protein sequence ID" value="GAA4974471.1"/>
    <property type="molecule type" value="Genomic_DNA"/>
</dbReference>
<dbReference type="GO" id="GO:0003677">
    <property type="term" value="F:DNA binding"/>
    <property type="evidence" value="ECO:0007669"/>
    <property type="project" value="UniProtKB-KW"/>
</dbReference>
<organism evidence="5 6">
    <name type="scientific">Kineococcus glutinatus</name>
    <dbReference type="NCBI Taxonomy" id="1070872"/>
    <lineage>
        <taxon>Bacteria</taxon>
        <taxon>Bacillati</taxon>
        <taxon>Actinomycetota</taxon>
        <taxon>Actinomycetes</taxon>
        <taxon>Kineosporiales</taxon>
        <taxon>Kineosporiaceae</taxon>
        <taxon>Kineococcus</taxon>
    </lineage>
</organism>
<evidence type="ECO:0000259" key="4">
    <source>
        <dbReference type="PROSITE" id="PS50932"/>
    </source>
</evidence>
<dbReference type="InterPro" id="IPR000843">
    <property type="entry name" value="HTH_LacI"/>
</dbReference>
<reference evidence="6" key="1">
    <citation type="journal article" date="2019" name="Int. J. Syst. Evol. Microbiol.">
        <title>The Global Catalogue of Microorganisms (GCM) 10K type strain sequencing project: providing services to taxonomists for standard genome sequencing and annotation.</title>
        <authorList>
            <consortium name="The Broad Institute Genomics Platform"/>
            <consortium name="The Broad Institute Genome Sequencing Center for Infectious Disease"/>
            <person name="Wu L."/>
            <person name="Ma J."/>
        </authorList>
    </citation>
    <scope>NUCLEOTIDE SEQUENCE [LARGE SCALE GENOMIC DNA]</scope>
    <source>
        <strain evidence="6">JCM 18126</strain>
    </source>
</reference>
<dbReference type="Pfam" id="PF13377">
    <property type="entry name" value="Peripla_BP_3"/>
    <property type="match status" value="1"/>
</dbReference>
<dbReference type="CDD" id="cd01392">
    <property type="entry name" value="HTH_LacI"/>
    <property type="match status" value="1"/>
</dbReference>
<dbReference type="Pfam" id="PF00356">
    <property type="entry name" value="LacI"/>
    <property type="match status" value="1"/>
</dbReference>
<dbReference type="PANTHER" id="PTHR30146">
    <property type="entry name" value="LACI-RELATED TRANSCRIPTIONAL REPRESSOR"/>
    <property type="match status" value="1"/>
</dbReference>
<sequence length="338" mass="35227">MTLADVARRADVSLATASRALNGSARVVRADLAERVAAAAAELGYVPDPVAQSLARKSSNLVGLVVHDIADPFFSSIAAGAMRVAEEKDLVLTLGATGRDPDRAIALVAAMRLQRARALVLVGSRLTGDDEAEERLAEELRRFAADGGRVCAVRQPGLPGDVVQPDNRGGARQLATALAQLGHRRVAVLAGPEGVATSQERVEGFCEGFAAAGVDTSGVRLLRTAFTRDGGYAAAAELARDPGDVTCVFAVSDVMAMGTLAALRERGVRVPEDVSVAGFDDIPTLRDAVPALSTVRLPLEEIGELAARMALEETPGDERLVVVPTEVVLRASTAPPRG</sequence>